<dbReference type="Proteomes" id="UP001586593">
    <property type="component" value="Unassembled WGS sequence"/>
</dbReference>
<sequence length="257" mass="29010">MAPVYADHPFSMVPTPIGRKGSHDKADTFDRVASDMAMVHNLLIRGLNAIYLQAPYVQAADEKHFFTFINLWATLLELHHDSEETDFFPAIETLSGEKGIMDANVEQHRAFHDGLTELRKFIDDCAAGREKYNGRHVVELIDKFGPPLAHHLADEIPSIENLRKYGSKLDTLEAMANEEAKSHMKQVGLTGLTVLLTMLDCDYEGGLWANWPPAPNIIKLICRYLIYPFQKDVVKFSPSDRHGNLKPLYAVPPEAER</sequence>
<protein>
    <recommendedName>
        <fullName evidence="1">Hemerythrin-like domain-containing protein</fullName>
    </recommendedName>
</protein>
<reference evidence="2 3" key="1">
    <citation type="journal article" date="2024" name="Commun. Biol.">
        <title>Comparative genomic analysis of thermophilic fungi reveals convergent evolutionary adaptations and gene losses.</title>
        <authorList>
            <person name="Steindorff A.S."/>
            <person name="Aguilar-Pontes M.V."/>
            <person name="Robinson A.J."/>
            <person name="Andreopoulos B."/>
            <person name="LaButti K."/>
            <person name="Kuo A."/>
            <person name="Mondo S."/>
            <person name="Riley R."/>
            <person name="Otillar R."/>
            <person name="Haridas S."/>
            <person name="Lipzen A."/>
            <person name="Grimwood J."/>
            <person name="Schmutz J."/>
            <person name="Clum A."/>
            <person name="Reid I.D."/>
            <person name="Moisan M.C."/>
            <person name="Butler G."/>
            <person name="Nguyen T.T.M."/>
            <person name="Dewar K."/>
            <person name="Conant G."/>
            <person name="Drula E."/>
            <person name="Henrissat B."/>
            <person name="Hansel C."/>
            <person name="Singer S."/>
            <person name="Hutchinson M.I."/>
            <person name="de Vries R.P."/>
            <person name="Natvig D.O."/>
            <person name="Powell A.J."/>
            <person name="Tsang A."/>
            <person name="Grigoriev I.V."/>
        </authorList>
    </citation>
    <scope>NUCLEOTIDE SEQUENCE [LARGE SCALE GENOMIC DNA]</scope>
    <source>
        <strain evidence="2 3">ATCC 24622</strain>
    </source>
</reference>
<dbReference type="InterPro" id="IPR053206">
    <property type="entry name" value="Dimeric_xanthone_biosynth"/>
</dbReference>
<dbReference type="CDD" id="cd12108">
    <property type="entry name" value="Hr-like"/>
    <property type="match status" value="1"/>
</dbReference>
<gene>
    <name evidence="2" type="ORF">VTK73DRAFT_10089</name>
</gene>
<name>A0ABR3VYS8_9PEZI</name>
<dbReference type="Pfam" id="PF01814">
    <property type="entry name" value="Hemerythrin"/>
    <property type="match status" value="1"/>
</dbReference>
<dbReference type="InterPro" id="IPR012312">
    <property type="entry name" value="Hemerythrin-like"/>
</dbReference>
<evidence type="ECO:0000313" key="3">
    <source>
        <dbReference type="Proteomes" id="UP001586593"/>
    </source>
</evidence>
<evidence type="ECO:0000313" key="2">
    <source>
        <dbReference type="EMBL" id="KAL1848700.1"/>
    </source>
</evidence>
<feature type="domain" description="Hemerythrin-like" evidence="1">
    <location>
        <begin position="38"/>
        <end position="155"/>
    </location>
</feature>
<dbReference type="Gene3D" id="1.20.120.520">
    <property type="entry name" value="nmb1532 protein domain like"/>
    <property type="match status" value="1"/>
</dbReference>
<organism evidence="2 3">
    <name type="scientific">Phialemonium thermophilum</name>
    <dbReference type="NCBI Taxonomy" id="223376"/>
    <lineage>
        <taxon>Eukaryota</taxon>
        <taxon>Fungi</taxon>
        <taxon>Dikarya</taxon>
        <taxon>Ascomycota</taxon>
        <taxon>Pezizomycotina</taxon>
        <taxon>Sordariomycetes</taxon>
        <taxon>Sordariomycetidae</taxon>
        <taxon>Cephalothecales</taxon>
        <taxon>Cephalothecaceae</taxon>
        <taxon>Phialemonium</taxon>
    </lineage>
</organism>
<accession>A0ABR3VYS8</accession>
<proteinExistence type="predicted"/>
<keyword evidence="3" id="KW-1185">Reference proteome</keyword>
<comment type="caution">
    <text evidence="2">The sequence shown here is derived from an EMBL/GenBank/DDBJ whole genome shotgun (WGS) entry which is preliminary data.</text>
</comment>
<dbReference type="PANTHER" id="PTHR38048">
    <property type="entry name" value="EXPRESSED PROTEIN"/>
    <property type="match status" value="1"/>
</dbReference>
<evidence type="ECO:0000259" key="1">
    <source>
        <dbReference type="Pfam" id="PF01814"/>
    </source>
</evidence>
<dbReference type="PANTHER" id="PTHR38048:SF2">
    <property type="entry name" value="HEMERYTHRIN-LIKE DOMAIN-CONTAINING PROTEIN"/>
    <property type="match status" value="1"/>
</dbReference>
<dbReference type="EMBL" id="JAZHXJ010000910">
    <property type="protein sequence ID" value="KAL1848700.1"/>
    <property type="molecule type" value="Genomic_DNA"/>
</dbReference>